<evidence type="ECO:0000313" key="5">
    <source>
        <dbReference type="Proteomes" id="UP000315842"/>
    </source>
</evidence>
<feature type="region of interest" description="Disordered" evidence="1">
    <location>
        <begin position="1"/>
        <end position="36"/>
    </location>
</feature>
<proteinExistence type="predicted"/>
<evidence type="ECO:0000259" key="3">
    <source>
        <dbReference type="Pfam" id="PF10708"/>
    </source>
</evidence>
<dbReference type="AlphaFoldDB" id="A0A4Y3KDL9"/>
<keyword evidence="5" id="KW-1185">Reference proteome</keyword>
<keyword evidence="2" id="KW-0812">Transmembrane</keyword>
<evidence type="ECO:0000313" key="4">
    <source>
        <dbReference type="EMBL" id="GEA81766.1"/>
    </source>
</evidence>
<gene>
    <name evidence="4" type="ORF">CUD01_22100</name>
</gene>
<dbReference type="InterPro" id="IPR018929">
    <property type="entry name" value="DUF2510"/>
</dbReference>
<sequence>MTRCARADNPGDEDDESRAHHEDTMTTPIPGWYPDPQRPDQVRWFDGASWTAHVRQARRAATGPTKPPWSGGKIALVSVGSAVAAGVVVVGAGLLAAPRVVAMWDDELFDESLRGQSCAQVAVDEVRLAAEDAAPGDVALVAIDQVRTVEDHLATATRPSDGAETHLLTCEGMARWADGFQRPVRLVLTIDSDNQTWIDNTWDESSTGSA</sequence>
<keyword evidence="2" id="KW-1133">Transmembrane helix</keyword>
<protein>
    <recommendedName>
        <fullName evidence="3">DUF2510 domain-containing protein</fullName>
    </recommendedName>
</protein>
<dbReference type="Pfam" id="PF10708">
    <property type="entry name" value="DUF2510"/>
    <property type="match status" value="1"/>
</dbReference>
<dbReference type="EMBL" id="BJLP01000037">
    <property type="protein sequence ID" value="GEA81766.1"/>
    <property type="molecule type" value="Genomic_DNA"/>
</dbReference>
<dbReference type="Proteomes" id="UP000315842">
    <property type="component" value="Unassembled WGS sequence"/>
</dbReference>
<evidence type="ECO:0000256" key="1">
    <source>
        <dbReference type="SAM" id="MobiDB-lite"/>
    </source>
</evidence>
<evidence type="ECO:0000256" key="2">
    <source>
        <dbReference type="SAM" id="Phobius"/>
    </source>
</evidence>
<comment type="caution">
    <text evidence="4">The sequence shown here is derived from an EMBL/GenBank/DDBJ whole genome shotgun (WGS) entry which is preliminary data.</text>
</comment>
<feature type="transmembrane region" description="Helical" evidence="2">
    <location>
        <begin position="74"/>
        <end position="97"/>
    </location>
</feature>
<feature type="domain" description="DUF2510" evidence="3">
    <location>
        <begin position="30"/>
        <end position="61"/>
    </location>
</feature>
<keyword evidence="2" id="KW-0472">Membrane</keyword>
<accession>A0A4Y3KDL9</accession>
<organism evidence="4 5">
    <name type="scientific">Cellulomonas uda</name>
    <dbReference type="NCBI Taxonomy" id="1714"/>
    <lineage>
        <taxon>Bacteria</taxon>
        <taxon>Bacillati</taxon>
        <taxon>Actinomycetota</taxon>
        <taxon>Actinomycetes</taxon>
        <taxon>Micrococcales</taxon>
        <taxon>Cellulomonadaceae</taxon>
        <taxon>Cellulomonas</taxon>
    </lineage>
</organism>
<name>A0A4Y3KDL9_CELUD</name>
<reference evidence="4 5" key="1">
    <citation type="submission" date="2019-06" db="EMBL/GenBank/DDBJ databases">
        <title>Whole genome shotgun sequence of Cellulomonas uda NBRC 3747.</title>
        <authorList>
            <person name="Hosoyama A."/>
            <person name="Uohara A."/>
            <person name="Ohji S."/>
            <person name="Ichikawa N."/>
        </authorList>
    </citation>
    <scope>NUCLEOTIDE SEQUENCE [LARGE SCALE GENOMIC DNA]</scope>
    <source>
        <strain evidence="4 5">NBRC 3747</strain>
    </source>
</reference>